<dbReference type="CDD" id="cd04301">
    <property type="entry name" value="NAT_SF"/>
    <property type="match status" value="1"/>
</dbReference>
<comment type="caution">
    <text evidence="2">The sequence shown here is derived from an EMBL/GenBank/DDBJ whole genome shotgun (WGS) entry which is preliminary data.</text>
</comment>
<dbReference type="Proteomes" id="UP001597196">
    <property type="component" value="Unassembled WGS sequence"/>
</dbReference>
<dbReference type="Gene3D" id="3.40.630.30">
    <property type="match status" value="1"/>
</dbReference>
<dbReference type="GO" id="GO:0016746">
    <property type="term" value="F:acyltransferase activity"/>
    <property type="evidence" value="ECO:0007669"/>
    <property type="project" value="UniProtKB-KW"/>
</dbReference>
<sequence length="178" mass="19437">MAEIEYDAMGAHEAEAKAYFIEHWGSDSLIISAGDYHFDDLNGLVALEDGQVVGLLTYAVHGNAMAVVSLNSVRNGRGIGKELLALAEDMARGLGETKMMVSIMNDNMQALGFFQRQGYRMAKILRGSLDMARQRKPEIPLVGMDDIPLHDEVLLSKVLPQDAPLDIPPVPVTPESDD</sequence>
<dbReference type="EC" id="2.3.-.-" evidence="2"/>
<evidence type="ECO:0000259" key="1">
    <source>
        <dbReference type="PROSITE" id="PS51186"/>
    </source>
</evidence>
<keyword evidence="2" id="KW-0012">Acyltransferase</keyword>
<dbReference type="EMBL" id="JBHTOC010000001">
    <property type="protein sequence ID" value="MFD1428887.1"/>
    <property type="molecule type" value="Genomic_DNA"/>
</dbReference>
<name>A0ABW4CDM5_9LACO</name>
<evidence type="ECO:0000313" key="2">
    <source>
        <dbReference type="EMBL" id="MFD1428887.1"/>
    </source>
</evidence>
<dbReference type="InterPro" id="IPR016181">
    <property type="entry name" value="Acyl_CoA_acyltransferase"/>
</dbReference>
<evidence type="ECO:0000313" key="3">
    <source>
        <dbReference type="Proteomes" id="UP001597196"/>
    </source>
</evidence>
<dbReference type="SUPFAM" id="SSF55729">
    <property type="entry name" value="Acyl-CoA N-acyltransferases (Nat)"/>
    <property type="match status" value="1"/>
</dbReference>
<keyword evidence="3" id="KW-1185">Reference proteome</keyword>
<dbReference type="RefSeq" id="WP_203625981.1">
    <property type="nucleotide sequence ID" value="NZ_BOLQ01000001.1"/>
</dbReference>
<accession>A0ABW4CDM5</accession>
<dbReference type="Pfam" id="PF00583">
    <property type="entry name" value="Acetyltransf_1"/>
    <property type="match status" value="1"/>
</dbReference>
<gene>
    <name evidence="2" type="ORF">ACFQ4P_01315</name>
</gene>
<organism evidence="2 3">
    <name type="scientific">Lacticaseibacillus mingshuiensis</name>
    <dbReference type="NCBI Taxonomy" id="2799574"/>
    <lineage>
        <taxon>Bacteria</taxon>
        <taxon>Bacillati</taxon>
        <taxon>Bacillota</taxon>
        <taxon>Bacilli</taxon>
        <taxon>Lactobacillales</taxon>
        <taxon>Lactobacillaceae</taxon>
        <taxon>Lacticaseibacillus</taxon>
    </lineage>
</organism>
<protein>
    <submittedName>
        <fullName evidence="2">GNAT family N-acetyltransferase</fullName>
        <ecNumber evidence="2">2.3.-.-</ecNumber>
    </submittedName>
</protein>
<dbReference type="PROSITE" id="PS51186">
    <property type="entry name" value="GNAT"/>
    <property type="match status" value="1"/>
</dbReference>
<keyword evidence="2" id="KW-0808">Transferase</keyword>
<feature type="domain" description="N-acetyltransferase" evidence="1">
    <location>
        <begin position="1"/>
        <end position="136"/>
    </location>
</feature>
<reference evidence="3" key="1">
    <citation type="journal article" date="2019" name="Int. J. Syst. Evol. Microbiol.">
        <title>The Global Catalogue of Microorganisms (GCM) 10K type strain sequencing project: providing services to taxonomists for standard genome sequencing and annotation.</title>
        <authorList>
            <consortium name="The Broad Institute Genomics Platform"/>
            <consortium name="The Broad Institute Genome Sequencing Center for Infectious Disease"/>
            <person name="Wu L."/>
            <person name="Ma J."/>
        </authorList>
    </citation>
    <scope>NUCLEOTIDE SEQUENCE [LARGE SCALE GENOMIC DNA]</scope>
    <source>
        <strain evidence="3">CCM 8980</strain>
    </source>
</reference>
<dbReference type="InterPro" id="IPR000182">
    <property type="entry name" value="GNAT_dom"/>
</dbReference>
<proteinExistence type="predicted"/>